<dbReference type="EMBL" id="SLVV01000006">
    <property type="protein sequence ID" value="TCN25097.1"/>
    <property type="molecule type" value="Genomic_DNA"/>
</dbReference>
<comment type="caution">
    <text evidence="1">The sequence shown here is derived from an EMBL/GenBank/DDBJ whole genome shotgun (WGS) entry which is preliminary data.</text>
</comment>
<keyword evidence="2" id="KW-1185">Reference proteome</keyword>
<sequence>MTGVSYIVYPEPPEITLNTSVKSSDFGAEQFADELQALVDKYRKTGELAKAVQGDSYSIVIFSKDKKSKRLNGLL</sequence>
<accession>A0A4R2BDU1</accession>
<dbReference type="Proteomes" id="UP000295689">
    <property type="component" value="Unassembled WGS sequence"/>
</dbReference>
<evidence type="ECO:0000313" key="1">
    <source>
        <dbReference type="EMBL" id="TCN25097.1"/>
    </source>
</evidence>
<proteinExistence type="predicted"/>
<gene>
    <name evidence="1" type="ORF">EV146_106301</name>
</gene>
<name>A0A4R2BDU1_9BACI</name>
<protein>
    <submittedName>
        <fullName evidence="1">Uncharacterized protein DUF4030</fullName>
    </submittedName>
</protein>
<evidence type="ECO:0000313" key="2">
    <source>
        <dbReference type="Proteomes" id="UP000295689"/>
    </source>
</evidence>
<organism evidence="1 2">
    <name type="scientific">Mesobacillus foraminis</name>
    <dbReference type="NCBI Taxonomy" id="279826"/>
    <lineage>
        <taxon>Bacteria</taxon>
        <taxon>Bacillati</taxon>
        <taxon>Bacillota</taxon>
        <taxon>Bacilli</taxon>
        <taxon>Bacillales</taxon>
        <taxon>Bacillaceae</taxon>
        <taxon>Mesobacillus</taxon>
    </lineage>
</organism>
<dbReference type="AlphaFoldDB" id="A0A4R2BDU1"/>
<reference evidence="1 2" key="1">
    <citation type="journal article" date="2015" name="Stand. Genomic Sci.">
        <title>Genomic Encyclopedia of Bacterial and Archaeal Type Strains, Phase III: the genomes of soil and plant-associated and newly described type strains.</title>
        <authorList>
            <person name="Whitman W.B."/>
            <person name="Woyke T."/>
            <person name="Klenk H.P."/>
            <person name="Zhou Y."/>
            <person name="Lilburn T.G."/>
            <person name="Beck B.J."/>
            <person name="De Vos P."/>
            <person name="Vandamme P."/>
            <person name="Eisen J.A."/>
            <person name="Garrity G."/>
            <person name="Hugenholtz P."/>
            <person name="Kyrpides N.C."/>
        </authorList>
    </citation>
    <scope>NUCLEOTIDE SEQUENCE [LARGE SCALE GENOMIC DNA]</scope>
    <source>
        <strain evidence="1 2">CV53</strain>
    </source>
</reference>